<dbReference type="PROSITE" id="PS01186">
    <property type="entry name" value="EGF_2"/>
    <property type="match status" value="14"/>
</dbReference>
<dbReference type="Pfam" id="PF00008">
    <property type="entry name" value="EGF"/>
    <property type="match status" value="13"/>
</dbReference>
<keyword evidence="11 15" id="KW-0472">Membrane</keyword>
<feature type="domain" description="EGF-like" evidence="18">
    <location>
        <begin position="378"/>
        <end position="434"/>
    </location>
</feature>
<dbReference type="GO" id="GO:0007157">
    <property type="term" value="P:heterophilic cell-cell adhesion via plasma membrane cell adhesion molecules"/>
    <property type="evidence" value="ECO:0007669"/>
    <property type="project" value="TreeGrafter"/>
</dbReference>
<evidence type="ECO:0008006" key="21">
    <source>
        <dbReference type="Google" id="ProtNLM"/>
    </source>
</evidence>
<evidence type="ECO:0000256" key="6">
    <source>
        <dbReference type="ARBA" id="ARBA00022692"/>
    </source>
</evidence>
<feature type="chain" id="PRO_5040311275" description="Protein crumbs homolog 2" evidence="16">
    <location>
        <begin position="28"/>
        <end position="1431"/>
    </location>
</feature>
<dbReference type="FunFam" id="2.10.25.10:FF:000391">
    <property type="entry name" value="Weary, isoform C"/>
    <property type="match status" value="1"/>
</dbReference>
<feature type="disulfide bond" evidence="14">
    <location>
        <begin position="1192"/>
        <end position="1201"/>
    </location>
</feature>
<feature type="disulfide bond" evidence="14">
    <location>
        <begin position="1267"/>
        <end position="1276"/>
    </location>
</feature>
<feature type="disulfide bond" evidence="14">
    <location>
        <begin position="732"/>
        <end position="741"/>
    </location>
</feature>
<dbReference type="GO" id="GO:1901222">
    <property type="term" value="P:regulation of non-canonical NF-kappaB signal transduction"/>
    <property type="evidence" value="ECO:0007669"/>
    <property type="project" value="UniProtKB-ARBA"/>
</dbReference>
<dbReference type="InterPro" id="IPR009030">
    <property type="entry name" value="Growth_fac_rcpt_cys_sf"/>
</dbReference>
<evidence type="ECO:0000256" key="1">
    <source>
        <dbReference type="ARBA" id="ARBA00004251"/>
    </source>
</evidence>
<dbReference type="InterPro" id="IPR001881">
    <property type="entry name" value="EGF-like_Ca-bd_dom"/>
</dbReference>
<dbReference type="InterPro" id="IPR000152">
    <property type="entry name" value="EGF-type_Asp/Asn_hydroxyl_site"/>
</dbReference>
<dbReference type="Proteomes" id="UP001152622">
    <property type="component" value="Chromosome 1"/>
</dbReference>
<dbReference type="GO" id="GO:0007399">
    <property type="term" value="P:nervous system development"/>
    <property type="evidence" value="ECO:0007669"/>
    <property type="project" value="UniProtKB-ARBA"/>
</dbReference>
<accession>A0A9Q1G9L3</accession>
<keyword evidence="5 14" id="KW-0245">EGF-like domain</keyword>
<feature type="disulfide bond" evidence="14">
    <location>
        <begin position="251"/>
        <end position="260"/>
    </location>
</feature>
<dbReference type="FunFam" id="2.10.25.10:FF:000520">
    <property type="entry name" value="Predicted protein"/>
    <property type="match status" value="1"/>
</dbReference>
<comment type="caution">
    <text evidence="14">Lacks conserved residue(s) required for the propagation of feature annotation.</text>
</comment>
<feature type="domain" description="EGF-like" evidence="18">
    <location>
        <begin position="927"/>
        <end position="963"/>
    </location>
</feature>
<gene>
    <name evidence="19" type="ORF">SKAU_G00003760</name>
</gene>
<dbReference type="SUPFAM" id="SSF49899">
    <property type="entry name" value="Concanavalin A-like lectins/glucanases"/>
    <property type="match status" value="3"/>
</dbReference>
<dbReference type="CDD" id="cd00110">
    <property type="entry name" value="LamG"/>
    <property type="match status" value="3"/>
</dbReference>
<dbReference type="GO" id="GO:0045197">
    <property type="term" value="P:establishment or maintenance of epithelial cell apical/basal polarity"/>
    <property type="evidence" value="ECO:0007669"/>
    <property type="project" value="TreeGrafter"/>
</dbReference>
<feature type="domain" description="EGF-like" evidence="18">
    <location>
        <begin position="225"/>
        <end position="261"/>
    </location>
</feature>
<keyword evidence="8" id="KW-0677">Repeat</keyword>
<dbReference type="InterPro" id="IPR013032">
    <property type="entry name" value="EGF-like_CS"/>
</dbReference>
<evidence type="ECO:0000313" key="20">
    <source>
        <dbReference type="Proteomes" id="UP001152622"/>
    </source>
</evidence>
<name>A0A9Q1G9L3_SYNKA</name>
<feature type="domain" description="EGF-like" evidence="18">
    <location>
        <begin position="436"/>
        <end position="472"/>
    </location>
</feature>
<keyword evidence="7 16" id="KW-0732">Signal</keyword>
<feature type="domain" description="EGF-like" evidence="18">
    <location>
        <begin position="706"/>
        <end position="742"/>
    </location>
</feature>
<dbReference type="PRINTS" id="PR00010">
    <property type="entry name" value="EGFBLOOD"/>
</dbReference>
<dbReference type="EMBL" id="JAINUF010000001">
    <property type="protein sequence ID" value="KAJ8379598.1"/>
    <property type="molecule type" value="Genomic_DNA"/>
</dbReference>
<keyword evidence="12 14" id="KW-1015">Disulfide bond</keyword>
<dbReference type="FunFam" id="2.60.120.200:FF:000130">
    <property type="entry name" value="Crumbs 2, cell polarity complex component"/>
    <property type="match status" value="1"/>
</dbReference>
<dbReference type="InterPro" id="IPR001791">
    <property type="entry name" value="Laminin_G"/>
</dbReference>
<feature type="domain" description="EGF-like" evidence="18">
    <location>
        <begin position="30"/>
        <end position="69"/>
    </location>
</feature>
<feature type="disulfide bond" evidence="14">
    <location>
        <begin position="1229"/>
        <end position="1238"/>
    </location>
</feature>
<evidence type="ECO:0000313" key="19">
    <source>
        <dbReference type="EMBL" id="KAJ8379598.1"/>
    </source>
</evidence>
<feature type="disulfide bond" evidence="14">
    <location>
        <begin position="953"/>
        <end position="962"/>
    </location>
</feature>
<dbReference type="PROSITE" id="PS50026">
    <property type="entry name" value="EGF_3"/>
    <property type="match status" value="19"/>
</dbReference>
<feature type="transmembrane region" description="Helical" evidence="15">
    <location>
        <begin position="1366"/>
        <end position="1391"/>
    </location>
</feature>
<feature type="domain" description="EGF-like" evidence="18">
    <location>
        <begin position="1166"/>
        <end position="1202"/>
    </location>
</feature>
<dbReference type="CDD" id="cd00054">
    <property type="entry name" value="EGF_CA"/>
    <property type="match status" value="15"/>
</dbReference>
<comment type="caution">
    <text evidence="19">The sequence shown here is derived from an EMBL/GenBank/DDBJ whole genome shotgun (WGS) entry which is preliminary data.</text>
</comment>
<dbReference type="Pfam" id="PF12661">
    <property type="entry name" value="hEGF"/>
    <property type="match status" value="2"/>
</dbReference>
<dbReference type="GO" id="GO:0045597">
    <property type="term" value="P:positive regulation of cell differentiation"/>
    <property type="evidence" value="ECO:0007669"/>
    <property type="project" value="UniProtKB-ARBA"/>
</dbReference>
<feature type="disulfide bond" evidence="14">
    <location>
        <begin position="213"/>
        <end position="222"/>
    </location>
</feature>
<feature type="domain" description="EGF-like" evidence="18">
    <location>
        <begin position="1320"/>
        <end position="1356"/>
    </location>
</feature>
<feature type="domain" description="Laminin G" evidence="17">
    <location>
        <begin position="748"/>
        <end position="925"/>
    </location>
</feature>
<dbReference type="SMART" id="SM00282">
    <property type="entry name" value="LamG"/>
    <property type="match status" value="3"/>
</dbReference>
<keyword evidence="3" id="KW-1003">Cell membrane</keyword>
<dbReference type="FunFam" id="2.10.25.10:FF:000045">
    <property type="entry name" value="Slit guidance ligand 2"/>
    <property type="match status" value="1"/>
</dbReference>
<dbReference type="Pfam" id="PF02210">
    <property type="entry name" value="Laminin_G_2"/>
    <property type="match status" value="3"/>
</dbReference>
<feature type="domain" description="Laminin G" evidence="17">
    <location>
        <begin position="532"/>
        <end position="704"/>
    </location>
</feature>
<feature type="domain" description="EGF-like" evidence="18">
    <location>
        <begin position="147"/>
        <end position="185"/>
    </location>
</feature>
<dbReference type="FunFam" id="2.10.25.10:FF:000282">
    <property type="entry name" value="Crumbs cell polarity complex component 2"/>
    <property type="match status" value="1"/>
</dbReference>
<feature type="disulfide bond" evidence="14">
    <location>
        <begin position="96"/>
        <end position="105"/>
    </location>
</feature>
<feature type="disulfide bond" evidence="14">
    <location>
        <begin position="135"/>
        <end position="144"/>
    </location>
</feature>
<feature type="disulfide bond" evidence="14">
    <location>
        <begin position="1208"/>
        <end position="1218"/>
    </location>
</feature>
<dbReference type="OrthoDB" id="283575at2759"/>
<evidence type="ECO:0000256" key="2">
    <source>
        <dbReference type="ARBA" id="ARBA00004613"/>
    </source>
</evidence>
<evidence type="ECO:0000256" key="12">
    <source>
        <dbReference type="ARBA" id="ARBA00023157"/>
    </source>
</evidence>
<dbReference type="FunFam" id="2.10.25.10:FF:000029">
    <property type="entry name" value="neurexin-1 isoform X1"/>
    <property type="match status" value="1"/>
</dbReference>
<dbReference type="GO" id="GO:0005886">
    <property type="term" value="C:plasma membrane"/>
    <property type="evidence" value="ECO:0007669"/>
    <property type="project" value="UniProtKB-SubCell"/>
</dbReference>
<dbReference type="GO" id="GO:0007154">
    <property type="term" value="P:cell communication"/>
    <property type="evidence" value="ECO:0007669"/>
    <property type="project" value="UniProtKB-ARBA"/>
</dbReference>
<dbReference type="SUPFAM" id="SSF57184">
    <property type="entry name" value="Growth factor receptor domain"/>
    <property type="match status" value="2"/>
</dbReference>
<dbReference type="PROSITE" id="PS01187">
    <property type="entry name" value="EGF_CA"/>
    <property type="match status" value="5"/>
</dbReference>
<keyword evidence="6 15" id="KW-0812">Transmembrane</keyword>
<dbReference type="PROSITE" id="PS00022">
    <property type="entry name" value="EGF_1"/>
    <property type="match status" value="16"/>
</dbReference>
<feature type="domain" description="EGF-like" evidence="18">
    <location>
        <begin position="301"/>
        <end position="338"/>
    </location>
</feature>
<feature type="disulfide bond" evidence="14">
    <location>
        <begin position="1346"/>
        <end position="1355"/>
    </location>
</feature>
<feature type="domain" description="Laminin G" evidence="17">
    <location>
        <begin position="988"/>
        <end position="1164"/>
    </location>
</feature>
<feature type="signal peptide" evidence="16">
    <location>
        <begin position="1"/>
        <end position="27"/>
    </location>
</feature>
<dbReference type="SMART" id="SM00179">
    <property type="entry name" value="EGF_CA"/>
    <property type="match status" value="18"/>
</dbReference>
<dbReference type="FunFam" id="2.10.25.10:FF:000143">
    <property type="entry name" value="Protein crumbs 1"/>
    <property type="match status" value="2"/>
</dbReference>
<dbReference type="Gene3D" id="2.10.25.10">
    <property type="entry name" value="Laminin"/>
    <property type="match status" value="18"/>
</dbReference>
<feature type="domain" description="EGF-like" evidence="18">
    <location>
        <begin position="71"/>
        <end position="106"/>
    </location>
</feature>
<feature type="disulfide bond" evidence="14">
    <location>
        <begin position="156"/>
        <end position="173"/>
    </location>
</feature>
<proteinExistence type="predicted"/>
<dbReference type="InterPro" id="IPR000742">
    <property type="entry name" value="EGF"/>
</dbReference>
<dbReference type="InterPro" id="IPR013320">
    <property type="entry name" value="ConA-like_dom_sf"/>
</dbReference>
<feature type="disulfide bond" evidence="14">
    <location>
        <begin position="462"/>
        <end position="471"/>
    </location>
</feature>
<feature type="disulfide bond" evidence="14">
    <location>
        <begin position="366"/>
        <end position="375"/>
    </location>
</feature>
<feature type="disulfide bond" evidence="14">
    <location>
        <begin position="424"/>
        <end position="433"/>
    </location>
</feature>
<dbReference type="Gene3D" id="2.60.120.200">
    <property type="match status" value="3"/>
</dbReference>
<dbReference type="FunFam" id="2.10.25.10:FF:000208">
    <property type="entry name" value="Crumbs 2, cell polarity complex component"/>
    <property type="match status" value="1"/>
</dbReference>
<evidence type="ECO:0000256" key="8">
    <source>
        <dbReference type="ARBA" id="ARBA00022737"/>
    </source>
</evidence>
<keyword evidence="9" id="KW-0106">Calcium</keyword>
<feature type="domain" description="EGF-like" evidence="18">
    <location>
        <begin position="263"/>
        <end position="299"/>
    </location>
</feature>
<dbReference type="FunFam" id="2.10.25.10:FF:000123">
    <property type="entry name" value="Crumbs homolog 1 (Drosophila)"/>
    <property type="match status" value="1"/>
</dbReference>
<evidence type="ECO:0000259" key="17">
    <source>
        <dbReference type="PROSITE" id="PS50025"/>
    </source>
</evidence>
<evidence type="ECO:0000256" key="9">
    <source>
        <dbReference type="ARBA" id="ARBA00022837"/>
    </source>
</evidence>
<dbReference type="PANTHER" id="PTHR24049">
    <property type="entry name" value="CRUMBS FAMILY MEMBER"/>
    <property type="match status" value="1"/>
</dbReference>
<dbReference type="SUPFAM" id="SSF57196">
    <property type="entry name" value="EGF/Laminin"/>
    <property type="match status" value="9"/>
</dbReference>
<dbReference type="GO" id="GO:0023052">
    <property type="term" value="P:signaling"/>
    <property type="evidence" value="ECO:0007669"/>
    <property type="project" value="UniProtKB-ARBA"/>
</dbReference>
<evidence type="ECO:0000256" key="15">
    <source>
        <dbReference type="SAM" id="Phobius"/>
    </source>
</evidence>
<dbReference type="FunFam" id="2.10.25.10:FF:000472">
    <property type="entry name" value="Uncharacterized protein, isoform A"/>
    <property type="match status" value="2"/>
</dbReference>
<dbReference type="InterPro" id="IPR051022">
    <property type="entry name" value="Notch_Cell-Fate_Det"/>
</dbReference>
<feature type="domain" description="EGF-like" evidence="18">
    <location>
        <begin position="1204"/>
        <end position="1239"/>
    </location>
</feature>
<dbReference type="GO" id="GO:0032991">
    <property type="term" value="C:protein-containing complex"/>
    <property type="evidence" value="ECO:0007669"/>
    <property type="project" value="TreeGrafter"/>
</dbReference>
<evidence type="ECO:0000256" key="5">
    <source>
        <dbReference type="ARBA" id="ARBA00022536"/>
    </source>
</evidence>
<dbReference type="PROSITE" id="PS00010">
    <property type="entry name" value="ASX_HYDROXYL"/>
    <property type="match status" value="12"/>
</dbReference>
<feature type="domain" description="EGF-like" evidence="18">
    <location>
        <begin position="108"/>
        <end position="145"/>
    </location>
</feature>
<dbReference type="PROSITE" id="PS50025">
    <property type="entry name" value="LAM_G_DOMAIN"/>
    <property type="match status" value="3"/>
</dbReference>
<keyword evidence="4" id="KW-0964">Secreted</keyword>
<dbReference type="FunFam" id="2.10.25.10:FF:000575">
    <property type="entry name" value="Crumbs, isoform C"/>
    <property type="match status" value="1"/>
</dbReference>
<feature type="domain" description="EGF-like" evidence="18">
    <location>
        <begin position="1281"/>
        <end position="1318"/>
    </location>
</feature>
<feature type="domain" description="EGF-like" evidence="18">
    <location>
        <begin position="474"/>
        <end position="516"/>
    </location>
</feature>
<organism evidence="19 20">
    <name type="scientific">Synaphobranchus kaupii</name>
    <name type="common">Kaup's arrowtooth eel</name>
    <dbReference type="NCBI Taxonomy" id="118154"/>
    <lineage>
        <taxon>Eukaryota</taxon>
        <taxon>Metazoa</taxon>
        <taxon>Chordata</taxon>
        <taxon>Craniata</taxon>
        <taxon>Vertebrata</taxon>
        <taxon>Euteleostomi</taxon>
        <taxon>Actinopterygii</taxon>
        <taxon>Neopterygii</taxon>
        <taxon>Teleostei</taxon>
        <taxon>Anguilliformes</taxon>
        <taxon>Synaphobranchidae</taxon>
        <taxon>Synaphobranchus</taxon>
    </lineage>
</organism>
<feature type="disulfide bond" evidence="14">
    <location>
        <begin position="175"/>
        <end position="184"/>
    </location>
</feature>
<dbReference type="GO" id="GO:0005509">
    <property type="term" value="F:calcium ion binding"/>
    <property type="evidence" value="ECO:0007669"/>
    <property type="project" value="InterPro"/>
</dbReference>
<reference evidence="19" key="1">
    <citation type="journal article" date="2023" name="Science">
        <title>Genome structures resolve the early diversification of teleost fishes.</title>
        <authorList>
            <person name="Parey E."/>
            <person name="Louis A."/>
            <person name="Montfort J."/>
            <person name="Bouchez O."/>
            <person name="Roques C."/>
            <person name="Iampietro C."/>
            <person name="Lluch J."/>
            <person name="Castinel A."/>
            <person name="Donnadieu C."/>
            <person name="Desvignes T."/>
            <person name="Floi Bucao C."/>
            <person name="Jouanno E."/>
            <person name="Wen M."/>
            <person name="Mejri S."/>
            <person name="Dirks R."/>
            <person name="Jansen H."/>
            <person name="Henkel C."/>
            <person name="Chen W.J."/>
            <person name="Zahm M."/>
            <person name="Cabau C."/>
            <person name="Klopp C."/>
            <person name="Thompson A.W."/>
            <person name="Robinson-Rechavi M."/>
            <person name="Braasch I."/>
            <person name="Lecointre G."/>
            <person name="Bobe J."/>
            <person name="Postlethwait J.H."/>
            <person name="Berthelot C."/>
            <person name="Roest Crollius H."/>
            <person name="Guiguen Y."/>
        </authorList>
    </citation>
    <scope>NUCLEOTIDE SEQUENCE</scope>
    <source>
        <strain evidence="19">WJC10195</strain>
    </source>
</reference>
<keyword evidence="10 15" id="KW-1133">Transmembrane helix</keyword>
<feature type="disulfide bond" evidence="14">
    <location>
        <begin position="289"/>
        <end position="298"/>
    </location>
</feature>
<evidence type="ECO:0000256" key="16">
    <source>
        <dbReference type="SAM" id="SignalP"/>
    </source>
</evidence>
<evidence type="ECO:0000256" key="10">
    <source>
        <dbReference type="ARBA" id="ARBA00022989"/>
    </source>
</evidence>
<evidence type="ECO:0000256" key="3">
    <source>
        <dbReference type="ARBA" id="ARBA00022475"/>
    </source>
</evidence>
<evidence type="ECO:0000256" key="14">
    <source>
        <dbReference type="PROSITE-ProRule" id="PRU00076"/>
    </source>
</evidence>
<evidence type="ECO:0000259" key="18">
    <source>
        <dbReference type="PROSITE" id="PS50026"/>
    </source>
</evidence>
<protein>
    <recommendedName>
        <fullName evidence="21">Protein crumbs homolog 2</fullName>
    </recommendedName>
</protein>
<feature type="disulfide bond" evidence="14">
    <location>
        <begin position="1308"/>
        <end position="1317"/>
    </location>
</feature>
<evidence type="ECO:0000256" key="13">
    <source>
        <dbReference type="ARBA" id="ARBA00023180"/>
    </source>
</evidence>
<keyword evidence="20" id="KW-1185">Reference proteome</keyword>
<dbReference type="InterPro" id="IPR018097">
    <property type="entry name" value="EGF_Ca-bd_CS"/>
</dbReference>
<feature type="domain" description="EGF-like" evidence="18">
    <location>
        <begin position="187"/>
        <end position="223"/>
    </location>
</feature>
<dbReference type="PANTHER" id="PTHR24049:SF1">
    <property type="entry name" value="PROTEIN CRUMBS HOMOLOG 1"/>
    <property type="match status" value="1"/>
</dbReference>
<feature type="domain" description="EGF-like" evidence="18">
    <location>
        <begin position="1241"/>
        <end position="1277"/>
    </location>
</feature>
<comment type="subcellular location">
    <subcellularLocation>
        <location evidence="1">Cell membrane</location>
        <topology evidence="1">Single-pass type I membrane protein</topology>
    </subcellularLocation>
    <subcellularLocation>
        <location evidence="2">Secreted</location>
    </subcellularLocation>
</comment>
<sequence length="1431" mass="153312">MEFARVDSKFQRTVLLLMVMYTWGILCIETLDTCASSPCQNGATCVDGEDSYQCLCPTETVWYMGKDCEELYDACAFVDCPNCTSTLGTADVTCACPDGFSGTNCTLRASRCEGSPCRGARTECVGGDDGYTCRCPSGYGGEDCQTRVIDCLQEPCLNNGTCVALLDGDGHQCQCGPGFGGPRCQDDVDECLSHPCQNGAICKDGVNGYQCFCVPGFQGYHCEIDINECASRPCENNGTCVNEKDRYSCQCLLGYTGVNCEMEIDECESDPCQNGATCHDYVGLYTCECPAGFEGLDCEIDIDECASAPCLNEGACNDLVDSYECDCSDTGFIGDTCEVDIPECASNPCQNNATCLERIKSYSCLCWPGYDGDHCEIDIDECAEEPCQNGGRCFERSDVTNYGTLPQLDWQFSYADAAGHLCECLPGFTGEDCSVNIDECESSPCQNGATCEDMINSYKCICSAGYTGADCEVDIDECESGPCKNGAWCEDGVAEYTCRCPAAEPGEEPWGGRDCGVRLVGCVDHRCENGATCAPRYVDDDHGHVPHLRGSGVSLRFRTTLPDGVLFYRGDGAGRLLLELAGGRLRADAVSEGAVLEVALPGAVSDGEWREVGVALDETLALEAKGAGCEGGACRAEAAAPPGHARFRPLDFSAPAMVGGVPPEYLNSTESGVGFVGCMEDLLIDGWPVLPQAFSPNQSLELGCNKTDWCHPDPCSGHGHCVDLWTHFRCDCHRPFHGHSCAEEFSTWTFAHEDTESFASYEVPASHGENFSVSFFLRSLKPEGLIFQLGRDGRAYFTAFLGAGMVVVSGPNGTSTSSQIFVTTGEKTLLTVELQRGLVFLGHAEQRALLANVGTVTVETGDVVYVGGLPRGNGVELWGGYFKGCLQDVRLDDGRLAMNKQDVVENFTAEQRYFPNHLHHVQKGCLSDNTCQVEPCQNGGGCSVIWNDFVCACPLNFTGRTCETRVWCVSDPCVMGGRCVDLPDGYECLTNGTFEDNGLQFRANSSLVDPVTSVSMELRTREENGVLLRASNGAELFCVGLLNSTILVKIRSGNSLELLAFTGDRPIADGDWHRVEVSMAEPRQGASRWAVAVDGLDGGGSLATAGNLNFLNESSVWLAENFTGCLGEVRVGGVYLPFVRHGDAPPPQQARFLLQGDGDVQPGCVGSPVCSSRPCLNDGVCEDLFNLFNCSCAAGWEGPNCEQDTDDCAAGPCIHGACSDLLAGFSCDCLPGYGGKRCQEDLDDCQGHGCQNGGTCMDGVALYTCACPQNYTGPLCQWSFPPSQCDQDLQCANGGVCSEGIWGANCTCVPGYSGDRCEVEVDECESNPCQNGGSCLDRLNRFQCVCAAGFAGPQCQNIKQAHKERVPLLVVAIPLACCCVLLAAIGLIVMVMTARKKRQSEGTYSPSQQEVAGARLEMDSVLKVPPEERLI</sequence>
<evidence type="ECO:0000256" key="7">
    <source>
        <dbReference type="ARBA" id="ARBA00022729"/>
    </source>
</evidence>
<keyword evidence="13" id="KW-0325">Glycoprotein</keyword>
<evidence type="ECO:0000256" key="11">
    <source>
        <dbReference type="ARBA" id="ARBA00023136"/>
    </source>
</evidence>
<evidence type="ECO:0000256" key="4">
    <source>
        <dbReference type="ARBA" id="ARBA00022525"/>
    </source>
</evidence>
<dbReference type="GO" id="GO:0005576">
    <property type="term" value="C:extracellular region"/>
    <property type="evidence" value="ECO:0007669"/>
    <property type="project" value="UniProtKB-SubCell"/>
</dbReference>
<dbReference type="SMART" id="SM00181">
    <property type="entry name" value="EGF"/>
    <property type="match status" value="19"/>
</dbReference>
<feature type="domain" description="EGF-like" evidence="18">
    <location>
        <begin position="340"/>
        <end position="376"/>
    </location>
</feature>
<dbReference type="GO" id="GO:0060218">
    <property type="term" value="P:hematopoietic stem cell differentiation"/>
    <property type="evidence" value="ECO:0007669"/>
    <property type="project" value="UniProtKB-ARBA"/>
</dbReference>